<proteinExistence type="predicted"/>
<name>A0ABN0TV16_9GAMM</name>
<comment type="caution">
    <text evidence="2">The sequence shown here is derived from an EMBL/GenBank/DDBJ whole genome shotgun (WGS) entry which is preliminary data.</text>
</comment>
<feature type="chain" id="PRO_5046335969" evidence="1">
    <location>
        <begin position="22"/>
        <end position="115"/>
    </location>
</feature>
<protein>
    <submittedName>
        <fullName evidence="2">Uncharacterized protein</fullName>
    </submittedName>
</protein>
<sequence length="115" mass="13049">MKPHIFSLAVAGLLFSTMVNAEEQNYQQCLFNPANEVAAEQAGQSTAVFCASRHFDTAPTAFQAQVLNQDIEGFKQRDPKFKAFYDGIRQHGSNDIYTDRQIILMFIDKREVNKD</sequence>
<keyword evidence="1" id="KW-0732">Signal</keyword>
<gene>
    <name evidence="2" type="ORF">GCM10008964_22620</name>
</gene>
<evidence type="ECO:0000313" key="2">
    <source>
        <dbReference type="EMBL" id="GAA0230959.1"/>
    </source>
</evidence>
<evidence type="ECO:0000256" key="1">
    <source>
        <dbReference type="SAM" id="SignalP"/>
    </source>
</evidence>
<accession>A0ABN0TV16</accession>
<evidence type="ECO:0000313" key="3">
    <source>
        <dbReference type="Proteomes" id="UP001501476"/>
    </source>
</evidence>
<dbReference type="Proteomes" id="UP001501476">
    <property type="component" value="Unassembled WGS sequence"/>
</dbReference>
<reference evidence="2 3" key="1">
    <citation type="journal article" date="2019" name="Int. J. Syst. Evol. Microbiol.">
        <title>The Global Catalogue of Microorganisms (GCM) 10K type strain sequencing project: providing services to taxonomists for standard genome sequencing and annotation.</title>
        <authorList>
            <consortium name="The Broad Institute Genomics Platform"/>
            <consortium name="The Broad Institute Genome Sequencing Center for Infectious Disease"/>
            <person name="Wu L."/>
            <person name="Ma J."/>
        </authorList>
    </citation>
    <scope>NUCLEOTIDE SEQUENCE [LARGE SCALE GENOMIC DNA]</scope>
    <source>
        <strain evidence="2 3">JCM 6886</strain>
    </source>
</reference>
<dbReference type="EMBL" id="BAAADG010000018">
    <property type="protein sequence ID" value="GAA0230959.1"/>
    <property type="molecule type" value="Genomic_DNA"/>
</dbReference>
<feature type="signal peptide" evidence="1">
    <location>
        <begin position="1"/>
        <end position="21"/>
    </location>
</feature>
<organism evidence="2 3">
    <name type="scientific">Methylophaga marina</name>
    <dbReference type="NCBI Taxonomy" id="45495"/>
    <lineage>
        <taxon>Bacteria</taxon>
        <taxon>Pseudomonadati</taxon>
        <taxon>Pseudomonadota</taxon>
        <taxon>Gammaproteobacteria</taxon>
        <taxon>Thiotrichales</taxon>
        <taxon>Piscirickettsiaceae</taxon>
        <taxon>Methylophaga</taxon>
    </lineage>
</organism>
<keyword evidence="3" id="KW-1185">Reference proteome</keyword>